<dbReference type="Gene3D" id="1.10.287.600">
    <property type="entry name" value="Helix hairpin bin"/>
    <property type="match status" value="1"/>
</dbReference>
<dbReference type="InterPro" id="IPR023123">
    <property type="entry name" value="Tubulin_C"/>
</dbReference>
<proteinExistence type="predicted"/>
<dbReference type="EMBL" id="LR721778">
    <property type="protein sequence ID" value="VVV82480.1"/>
    <property type="molecule type" value="Genomic_DNA"/>
</dbReference>
<name>A0A5K0YYB1_9MAGN</name>
<organism evidence="1">
    <name type="scientific">Nymphaea colorata</name>
    <name type="common">pocket water lily</name>
    <dbReference type="NCBI Taxonomy" id="210225"/>
    <lineage>
        <taxon>Eukaryota</taxon>
        <taxon>Viridiplantae</taxon>
        <taxon>Streptophyta</taxon>
        <taxon>Embryophyta</taxon>
        <taxon>Tracheophyta</taxon>
        <taxon>Spermatophyta</taxon>
        <taxon>Magnoliopsida</taxon>
        <taxon>Nymphaeales</taxon>
        <taxon>Nymphaeaceae</taxon>
        <taxon>Nymphaea</taxon>
    </lineage>
</organism>
<reference evidence="1" key="1">
    <citation type="submission" date="2019-09" db="EMBL/GenBank/DDBJ databases">
        <authorList>
            <person name="Zhang L."/>
        </authorList>
    </citation>
    <scope>NUCLEOTIDE SEQUENCE</scope>
</reference>
<sequence length="69" mass="8081">MSNPRLREGGKLSCTVYTGEDMDEMESKAESNMNNLVLDMKRTRMQLQPRSASKRKWRRSQLPEYLCPT</sequence>
<protein>
    <submittedName>
        <fullName evidence="1">Uncharacterized protein</fullName>
    </submittedName>
</protein>
<dbReference type="AlphaFoldDB" id="A0A5K0YYB1"/>
<evidence type="ECO:0000313" key="1">
    <source>
        <dbReference type="EMBL" id="VVV82480.1"/>
    </source>
</evidence>
<gene>
    <name evidence="1" type="ORF">NYM_LOCUS10132</name>
</gene>
<dbReference type="Gramene" id="NC13G0196570.1">
    <property type="protein sequence ID" value="NC13G0196570.1:cds"/>
    <property type="gene ID" value="NC13G0196570"/>
</dbReference>
<accession>A0A5K0YYB1</accession>